<name>A0ABW2G2P8_9ACTN</name>
<dbReference type="Pfam" id="PF07676">
    <property type="entry name" value="PD40"/>
    <property type="match status" value="1"/>
</dbReference>
<dbReference type="InterPro" id="IPR011659">
    <property type="entry name" value="WD40"/>
</dbReference>
<dbReference type="SUPFAM" id="SSF82171">
    <property type="entry name" value="DPP6 N-terminal domain-like"/>
    <property type="match status" value="1"/>
</dbReference>
<reference evidence="4" key="1">
    <citation type="journal article" date="2019" name="Int. J. Syst. Evol. Microbiol.">
        <title>The Global Catalogue of Microorganisms (GCM) 10K type strain sequencing project: providing services to taxonomists for standard genome sequencing and annotation.</title>
        <authorList>
            <consortium name="The Broad Institute Genomics Platform"/>
            <consortium name="The Broad Institute Genome Sequencing Center for Infectious Disease"/>
            <person name="Wu L."/>
            <person name="Ma J."/>
        </authorList>
    </citation>
    <scope>NUCLEOTIDE SEQUENCE [LARGE SCALE GENOMIC DNA]</scope>
    <source>
        <strain evidence="4">CGMCC 1.12859</strain>
    </source>
</reference>
<comment type="caution">
    <text evidence="3">The sequence shown here is derived from an EMBL/GenBank/DDBJ whole genome shotgun (WGS) entry which is preliminary data.</text>
</comment>
<sequence length="362" mass="36546">MSARARRHAAAALVSALTVGSTLLLSACDPQAATGVAAGNAAPATAAKPSDAASSAAPALSGATASATPSAPPSPTAPVTASAAGRTTAPARNGAVQGLTISNGTNLVLMNGTSVDFHTAVRDLAWSPDGGRAAFIDGAGDLSVSRADGSHRVVVARNPGGQTWSHPTWQVDAADPVGLPAKNNILFTVGQGTGARLVGVPATAIGATPKPLSLKTFSDDNAKPLPTTGNVWISGGGMQHGSTVYANTTDHEVYIRDDYMRQQGAAIATGSEPALSRDGDEVVFVRSVAGHDHLFVQDVHKENPVARDLTPHATTDYTEPAWSPDGRTIAARTTAGVVTLPVDGSSAPVLVVAGPGMPAYRH</sequence>
<dbReference type="RefSeq" id="WP_380231959.1">
    <property type="nucleotide sequence ID" value="NZ_JBHSVH010000002.1"/>
</dbReference>
<proteinExistence type="predicted"/>
<evidence type="ECO:0000256" key="1">
    <source>
        <dbReference type="SAM" id="MobiDB-lite"/>
    </source>
</evidence>
<keyword evidence="4" id="KW-1185">Reference proteome</keyword>
<evidence type="ECO:0000313" key="3">
    <source>
        <dbReference type="EMBL" id="MFC7182594.1"/>
    </source>
</evidence>
<evidence type="ECO:0000313" key="4">
    <source>
        <dbReference type="Proteomes" id="UP001596435"/>
    </source>
</evidence>
<protein>
    <submittedName>
        <fullName evidence="3">TolB family protein</fullName>
    </submittedName>
</protein>
<evidence type="ECO:0000256" key="2">
    <source>
        <dbReference type="SAM" id="SignalP"/>
    </source>
</evidence>
<feature type="signal peptide" evidence="2">
    <location>
        <begin position="1"/>
        <end position="32"/>
    </location>
</feature>
<dbReference type="InterPro" id="IPR011042">
    <property type="entry name" value="6-blade_b-propeller_TolB-like"/>
</dbReference>
<feature type="region of interest" description="Disordered" evidence="1">
    <location>
        <begin position="59"/>
        <end position="91"/>
    </location>
</feature>
<dbReference type="EMBL" id="JBHTAJ010000049">
    <property type="protein sequence ID" value="MFC7182594.1"/>
    <property type="molecule type" value="Genomic_DNA"/>
</dbReference>
<dbReference type="Gene3D" id="2.120.10.30">
    <property type="entry name" value="TolB, C-terminal domain"/>
    <property type="match status" value="1"/>
</dbReference>
<organism evidence="3 4">
    <name type="scientific">Kitasatospora paranensis</name>
    <dbReference type="NCBI Taxonomy" id="258053"/>
    <lineage>
        <taxon>Bacteria</taxon>
        <taxon>Bacillati</taxon>
        <taxon>Actinomycetota</taxon>
        <taxon>Actinomycetes</taxon>
        <taxon>Kitasatosporales</taxon>
        <taxon>Streptomycetaceae</taxon>
        <taxon>Kitasatospora</taxon>
    </lineage>
</organism>
<accession>A0ABW2G2P8</accession>
<keyword evidence="2" id="KW-0732">Signal</keyword>
<gene>
    <name evidence="3" type="ORF">ACFQMG_23885</name>
</gene>
<feature type="compositionally biased region" description="Low complexity" evidence="1">
    <location>
        <begin position="59"/>
        <end position="69"/>
    </location>
</feature>
<dbReference type="Proteomes" id="UP001596435">
    <property type="component" value="Unassembled WGS sequence"/>
</dbReference>
<dbReference type="PROSITE" id="PS51257">
    <property type="entry name" value="PROKAR_LIPOPROTEIN"/>
    <property type="match status" value="1"/>
</dbReference>
<feature type="chain" id="PRO_5046635935" evidence="2">
    <location>
        <begin position="33"/>
        <end position="362"/>
    </location>
</feature>